<keyword evidence="4" id="KW-1185">Reference proteome</keyword>
<dbReference type="RefSeq" id="WP_067313269.1">
    <property type="nucleotide sequence ID" value="NZ_LRMV01000153.1"/>
</dbReference>
<organism evidence="3 4">
    <name type="scientific">Micromonospora rifamycinica</name>
    <dbReference type="NCBI Taxonomy" id="291594"/>
    <lineage>
        <taxon>Bacteria</taxon>
        <taxon>Bacillati</taxon>
        <taxon>Actinomycetota</taxon>
        <taxon>Actinomycetes</taxon>
        <taxon>Micromonosporales</taxon>
        <taxon>Micromonosporaceae</taxon>
        <taxon>Micromonospora</taxon>
    </lineage>
</organism>
<dbReference type="InterPro" id="IPR033469">
    <property type="entry name" value="CYTH-like_dom_sf"/>
</dbReference>
<sequence length="276" mass="30721">MTPPGTTLTHLTPIGLAELTERAGLQTRFDRKYLLPLAEVPYLIAGLGRGDQVLEIDGRRTFRYESIYFDTADLVSFRLTARRRRRRFKIRTRTYLDSGLCWLEVKTEGTRGGTVKERLPYRPDDSGTLTPGRSFVDGVLAPLRTGPELAFAPTLTTRYLRSTLYLPATGSRATIDVALHWEDPGGRRLELPQLAIVETKTGSTASHVDRMLWRRGHRPVAISKYATGLAALDPELPAARWRRILRRHFGHDGPAGTTPASPTPATARPTPGRPST</sequence>
<feature type="region of interest" description="Disordered" evidence="1">
    <location>
        <begin position="249"/>
        <end position="276"/>
    </location>
</feature>
<evidence type="ECO:0000256" key="1">
    <source>
        <dbReference type="SAM" id="MobiDB-lite"/>
    </source>
</evidence>
<protein>
    <submittedName>
        <fullName evidence="3">VTC domain-containing protein</fullName>
    </submittedName>
</protein>
<dbReference type="InterPro" id="IPR018966">
    <property type="entry name" value="VTC_domain"/>
</dbReference>
<dbReference type="Proteomes" id="UP000198226">
    <property type="component" value="Chromosome I"/>
</dbReference>
<dbReference type="CDD" id="cd07750">
    <property type="entry name" value="PolyPPase_VTC_like"/>
    <property type="match status" value="1"/>
</dbReference>
<evidence type="ECO:0000259" key="2">
    <source>
        <dbReference type="Pfam" id="PF09359"/>
    </source>
</evidence>
<accession>A0A120F7N2</accession>
<dbReference type="AlphaFoldDB" id="A0A120F7N2"/>
<evidence type="ECO:0000313" key="3">
    <source>
        <dbReference type="EMBL" id="SCG75610.1"/>
    </source>
</evidence>
<dbReference type="OrthoDB" id="148766at2"/>
<evidence type="ECO:0000313" key="4">
    <source>
        <dbReference type="Proteomes" id="UP000198226"/>
    </source>
</evidence>
<dbReference type="Pfam" id="PF09359">
    <property type="entry name" value="VTC"/>
    <property type="match status" value="1"/>
</dbReference>
<reference evidence="4" key="1">
    <citation type="submission" date="2016-06" db="EMBL/GenBank/DDBJ databases">
        <authorList>
            <person name="Varghese N."/>
            <person name="Submissions Spin"/>
        </authorList>
    </citation>
    <scope>NUCLEOTIDE SEQUENCE [LARGE SCALE GENOMIC DNA]</scope>
    <source>
        <strain evidence="4">DSM 44983</strain>
    </source>
</reference>
<feature type="domain" description="VTC" evidence="2">
    <location>
        <begin position="28"/>
        <end position="232"/>
    </location>
</feature>
<dbReference type="EMBL" id="LT607752">
    <property type="protein sequence ID" value="SCG75610.1"/>
    <property type="molecule type" value="Genomic_DNA"/>
</dbReference>
<name>A0A120F7N2_9ACTN</name>
<gene>
    <name evidence="3" type="ORF">GA0070623_4020</name>
</gene>
<feature type="compositionally biased region" description="Low complexity" evidence="1">
    <location>
        <begin position="254"/>
        <end position="276"/>
    </location>
</feature>
<proteinExistence type="predicted"/>
<dbReference type="SUPFAM" id="SSF55154">
    <property type="entry name" value="CYTH-like phosphatases"/>
    <property type="match status" value="1"/>
</dbReference>